<sequence length="1538" mass="173235">MDKIIRRIFTTRNSSIRHPDIKKSVAVHDVTTNASSILCGNKNANANANANASENEKENENENENNDVSSSSSSTDATVVAIDHSKELIVEEEEEKEEDATGAYNTTATAAAANPIRKDYHPEEEQRKIICNNDKLKTVLTKVSALPVVEEVLQVDATTATTTTTARVIYESKNMISMINKQLHIALYQAQQQQHEMSDCKIALLSLQKQLQQQEEEKGQLQQQHQLQRQQHESLQKLYVIQQEEKEQLQQKKQQVKAKIMDVVDHHRPSPQGSSSSSCSCNNTRKTTSRSKLLLSYFNTMIDNNIKSNHNSHENKNKDENNNDPTSSSLDVADLQSATTGMVFKQQQQQHLRKKPPPTPTLCVESTKETNKIDIERSNKHDDDEIEKKDDQKHLNNLVAEEDKDKDESFPDTFKPKTLVSDHNISEIIAISKDKNNNNNNNAIICTLPRPSFLSFWDDSSRSTSTSAGATIMVNNTTTTDDAPNTTTTSSVLAIFTSTSSTTEQNNDELTQQEKLEHHSQPPPRIIKPPPRDMSISLADLYWKALNSSQSREGAWYLNTIIDDNTVPSKSICTELMKLLTWGPQTSNGTAIPNKSNNNNDNSSRRRSSSSSLLGTSAPTAITSSTISTSVLPDSASSQTSTTTKSKSRSRSRFFWDGPRLNHTMTVWKKAVRLYPEVLLPRMIEGAPDGPSWWKIVLDFNSMRDKEEESMDFSKYITTDAAASTSADDGDEDENGEGEGFTSSVREEAIGLLRMRSFRLEAFIYLLESNIAFEKKIKLDRQHSTSNDKKEKVAHVEKDEESENDSDSDEEDESKTNRTQPSSSSTSCLILLQDIRAFGAKEALIVVAQAFACLWVYQRHYLGYRNNNDEDDDENLCTNEILGSCRYDLWIECTDVVDELSRQMAKILKLMHTIVAIPNSMEECRNDASLVIVRGGRHGTRRHGQLILADQDVIEILWQAMYTEVQQTIPKKENMRNNDLIDDYAEDGLVHPTDEILLDWVYSMCQSMGEVFAKDLAKQVGISDLEVLPLPETSVANKEKNSTKHNTSIENDDIVPSGRTPMVKRNLSKKSDCNNIDDRCNRKGDKGDKEVITMTSAGARSSKADNVARARTIRRCNRKGNNGDTDVIIIDDSSDDEEKDAKIAAIGTLPASTDTGISAHATYVRNKQQNANIRKRKKVTSINYKESVNDNDEDDDEVKFIGVVDTKKKQKSTNTHYDYDFTQDSDDDDYRQRTKTKKKKSDLVIVKGGRKIFTPGMGRLSQSYKFNEELDRELSSSNNNNRNDENRRHSIAIQVDASLLSSNSENNSDNECGQLCHQWFIDDNDVPNLPEIYPRISNPLIFNDTTSSNGNNVVDLIGQRLCDFLQSNDIRFFYDKQRGRFFCSNQNVSFVVQFWRTTRRKYYNDDQAAAAISSTGAAEEEQIVILEIQRRQGCSYTMHKIRSALKKSVSLVSYSSSSSSSVTNNPIINYRHEKLFQQQQSYRPSSHIKRMHHQKCLSAPPRLLAQPLIGIDKKMFYSLSSCTSTTSPASSLSTITNE</sequence>
<keyword evidence="1" id="KW-0175">Coiled coil</keyword>
<feature type="region of interest" description="Disordered" evidence="2">
    <location>
        <begin position="784"/>
        <end position="824"/>
    </location>
</feature>
<evidence type="ECO:0000313" key="4">
    <source>
        <dbReference type="Proteomes" id="UP000095751"/>
    </source>
</evidence>
<protein>
    <submittedName>
        <fullName evidence="3">Uncharacterized protein</fullName>
    </submittedName>
</protein>
<proteinExistence type="predicted"/>
<feature type="region of interest" description="Disordered" evidence="2">
    <location>
        <begin position="306"/>
        <end position="331"/>
    </location>
</feature>
<dbReference type="EMBL" id="KV784360">
    <property type="protein sequence ID" value="OEU14399.1"/>
    <property type="molecule type" value="Genomic_DNA"/>
</dbReference>
<feature type="region of interest" description="Disordered" evidence="2">
    <location>
        <begin position="343"/>
        <end position="415"/>
    </location>
</feature>
<feature type="coiled-coil region" evidence="1">
    <location>
        <begin position="197"/>
        <end position="266"/>
    </location>
</feature>
<dbReference type="OrthoDB" id="57081at2759"/>
<feature type="region of interest" description="Disordered" evidence="2">
    <location>
        <begin position="722"/>
        <end position="743"/>
    </location>
</feature>
<feature type="compositionally biased region" description="Acidic residues" evidence="2">
    <location>
        <begin position="728"/>
        <end position="737"/>
    </location>
</feature>
<dbReference type="KEGG" id="fcy:FRACYDRAFT_240939"/>
<gene>
    <name evidence="3" type="ORF">FRACYDRAFT_240939</name>
</gene>
<feature type="region of interest" description="Disordered" evidence="2">
    <location>
        <begin position="1037"/>
        <end position="1061"/>
    </location>
</feature>
<feature type="region of interest" description="Disordered" evidence="2">
    <location>
        <begin position="497"/>
        <end position="532"/>
    </location>
</feature>
<feature type="compositionally biased region" description="Low complexity" evidence="2">
    <location>
        <begin position="630"/>
        <end position="645"/>
    </location>
</feature>
<evidence type="ECO:0000313" key="3">
    <source>
        <dbReference type="EMBL" id="OEU14399.1"/>
    </source>
</evidence>
<feature type="compositionally biased region" description="Polar residues" evidence="2">
    <location>
        <begin position="584"/>
        <end position="595"/>
    </location>
</feature>
<name>A0A1E7F8D2_9STRA</name>
<feature type="compositionally biased region" description="Polar residues" evidence="2">
    <location>
        <begin position="497"/>
        <end position="510"/>
    </location>
</feature>
<feature type="compositionally biased region" description="Basic and acidic residues" evidence="2">
    <location>
        <begin position="784"/>
        <end position="798"/>
    </location>
</feature>
<accession>A0A1E7F8D2</accession>
<reference evidence="3 4" key="1">
    <citation type="submission" date="2016-09" db="EMBL/GenBank/DDBJ databases">
        <title>Extensive genetic diversity and differential bi-allelic expression allows diatom success in the polar Southern Ocean.</title>
        <authorList>
            <consortium name="DOE Joint Genome Institute"/>
            <person name="Mock T."/>
            <person name="Otillar R.P."/>
            <person name="Strauss J."/>
            <person name="Dupont C."/>
            <person name="Frickenhaus S."/>
            <person name="Maumus F."/>
            <person name="Mcmullan M."/>
            <person name="Sanges R."/>
            <person name="Schmutz J."/>
            <person name="Toseland A."/>
            <person name="Valas R."/>
            <person name="Veluchamy A."/>
            <person name="Ward B.J."/>
            <person name="Allen A."/>
            <person name="Barry K."/>
            <person name="Falciatore A."/>
            <person name="Ferrante M."/>
            <person name="Fortunato A.E."/>
            <person name="Gloeckner G."/>
            <person name="Gruber A."/>
            <person name="Hipkin R."/>
            <person name="Janech M."/>
            <person name="Kroth P."/>
            <person name="Leese F."/>
            <person name="Lindquist E."/>
            <person name="Lyon B.R."/>
            <person name="Martin J."/>
            <person name="Mayer C."/>
            <person name="Parker M."/>
            <person name="Quesneville H."/>
            <person name="Raymond J."/>
            <person name="Uhlig C."/>
            <person name="Valentin K.U."/>
            <person name="Worden A.Z."/>
            <person name="Armbrust E.V."/>
            <person name="Bowler C."/>
            <person name="Green B."/>
            <person name="Moulton V."/>
            <person name="Van Oosterhout C."/>
            <person name="Grigoriev I."/>
        </authorList>
    </citation>
    <scope>NUCLEOTIDE SEQUENCE [LARGE SCALE GENOMIC DNA]</scope>
    <source>
        <strain evidence="3 4">CCMP1102</strain>
    </source>
</reference>
<dbReference type="PANTHER" id="PTHR42264">
    <property type="entry name" value="EPHRIN_REC_LIKE DOMAIN-CONTAINING PROTEIN"/>
    <property type="match status" value="1"/>
</dbReference>
<feature type="region of interest" description="Disordered" evidence="2">
    <location>
        <begin position="266"/>
        <end position="285"/>
    </location>
</feature>
<feature type="compositionally biased region" description="Low complexity" evidence="2">
    <location>
        <begin position="609"/>
        <end position="618"/>
    </location>
</feature>
<feature type="region of interest" description="Disordered" evidence="2">
    <location>
        <begin position="47"/>
        <end position="77"/>
    </location>
</feature>
<feature type="region of interest" description="Disordered" evidence="2">
    <location>
        <begin position="630"/>
        <end position="649"/>
    </location>
</feature>
<feature type="compositionally biased region" description="Basic and acidic residues" evidence="2">
    <location>
        <begin position="366"/>
        <end position="394"/>
    </location>
</feature>
<feature type="region of interest" description="Disordered" evidence="2">
    <location>
        <begin position="584"/>
        <end position="618"/>
    </location>
</feature>
<feature type="compositionally biased region" description="Acidic residues" evidence="2">
    <location>
        <begin position="799"/>
        <end position="813"/>
    </location>
</feature>
<feature type="compositionally biased region" description="Basic and acidic residues" evidence="2">
    <location>
        <begin position="311"/>
        <end position="321"/>
    </location>
</feature>
<organism evidence="3 4">
    <name type="scientific">Fragilariopsis cylindrus CCMP1102</name>
    <dbReference type="NCBI Taxonomy" id="635003"/>
    <lineage>
        <taxon>Eukaryota</taxon>
        <taxon>Sar</taxon>
        <taxon>Stramenopiles</taxon>
        <taxon>Ochrophyta</taxon>
        <taxon>Bacillariophyta</taxon>
        <taxon>Bacillariophyceae</taxon>
        <taxon>Bacillariophycidae</taxon>
        <taxon>Bacillariales</taxon>
        <taxon>Bacillariaceae</taxon>
        <taxon>Fragilariopsis</taxon>
    </lineage>
</organism>
<evidence type="ECO:0000256" key="2">
    <source>
        <dbReference type="SAM" id="MobiDB-lite"/>
    </source>
</evidence>
<feature type="compositionally biased region" description="Low complexity" evidence="2">
    <location>
        <begin position="66"/>
        <end position="77"/>
    </location>
</feature>
<dbReference type="InParanoid" id="A0A1E7F8D2"/>
<keyword evidence="4" id="KW-1185">Reference proteome</keyword>
<evidence type="ECO:0000256" key="1">
    <source>
        <dbReference type="SAM" id="Coils"/>
    </source>
</evidence>
<dbReference type="Proteomes" id="UP000095751">
    <property type="component" value="Unassembled WGS sequence"/>
</dbReference>